<keyword evidence="3" id="KW-1185">Reference proteome</keyword>
<feature type="transmembrane region" description="Helical" evidence="1">
    <location>
        <begin position="156"/>
        <end position="175"/>
    </location>
</feature>
<evidence type="ECO:0008006" key="4">
    <source>
        <dbReference type="Google" id="ProtNLM"/>
    </source>
</evidence>
<reference evidence="2" key="1">
    <citation type="journal article" date="2014" name="Int. J. Syst. Evol. Microbiol.">
        <title>Complete genome sequence of Corynebacterium casei LMG S-19264T (=DSM 44701T), isolated from a smear-ripened cheese.</title>
        <authorList>
            <consortium name="US DOE Joint Genome Institute (JGI-PGF)"/>
            <person name="Walter F."/>
            <person name="Albersmeier A."/>
            <person name="Kalinowski J."/>
            <person name="Ruckert C."/>
        </authorList>
    </citation>
    <scope>NUCLEOTIDE SEQUENCE</scope>
    <source>
        <strain evidence="2">VKM Ac-1447</strain>
    </source>
</reference>
<organism evidence="2 3">
    <name type="scientific">Microbacterium imperiale</name>
    <dbReference type="NCBI Taxonomy" id="33884"/>
    <lineage>
        <taxon>Bacteria</taxon>
        <taxon>Bacillati</taxon>
        <taxon>Actinomycetota</taxon>
        <taxon>Actinomycetes</taxon>
        <taxon>Micrococcales</taxon>
        <taxon>Microbacteriaceae</taxon>
        <taxon>Microbacterium</taxon>
    </lineage>
</organism>
<reference evidence="2" key="2">
    <citation type="submission" date="2023-01" db="EMBL/GenBank/DDBJ databases">
        <authorList>
            <person name="Sun Q."/>
            <person name="Evtushenko L."/>
        </authorList>
    </citation>
    <scope>NUCLEOTIDE SEQUENCE</scope>
    <source>
        <strain evidence="2">VKM Ac-1447</strain>
    </source>
</reference>
<sequence length="263" mass="28166">MSDRTVRALLDESGDWDAVKWWRLEQRAFAREPFVQASIATLGPQEARRTETRVTLGSFLKSLAILLSIALPTLAAGMMIQWATRGQSPWDMPLGYAGPLLAFAFVVSLFGAIESLRRRRASAWGSLIVIAIVNIVPAAIVLIIGLTAAAPYLEGAGYWLAVAAAHIALHVFLLARGPIPRGGPRNEVENVDQALTEVPESRREEARAERDGAIRELVARGSISADEAERASAAPLGKLGMTMAPEAMSPRAKAALAGVGHLS</sequence>
<name>A0A9W6HEC1_9MICO</name>
<keyword evidence="1" id="KW-0472">Membrane</keyword>
<evidence type="ECO:0000313" key="3">
    <source>
        <dbReference type="Proteomes" id="UP001142317"/>
    </source>
</evidence>
<evidence type="ECO:0000256" key="1">
    <source>
        <dbReference type="SAM" id="Phobius"/>
    </source>
</evidence>
<feature type="transmembrane region" description="Helical" evidence="1">
    <location>
        <begin position="63"/>
        <end position="82"/>
    </location>
</feature>
<dbReference type="AlphaFoldDB" id="A0A9W6HEC1"/>
<evidence type="ECO:0000313" key="2">
    <source>
        <dbReference type="EMBL" id="GLJ78327.1"/>
    </source>
</evidence>
<dbReference type="Proteomes" id="UP001142317">
    <property type="component" value="Unassembled WGS sequence"/>
</dbReference>
<feature type="transmembrane region" description="Helical" evidence="1">
    <location>
        <begin position="125"/>
        <end position="150"/>
    </location>
</feature>
<accession>A0A9W6HEC1</accession>
<comment type="caution">
    <text evidence="2">The sequence shown here is derived from an EMBL/GenBank/DDBJ whole genome shotgun (WGS) entry which is preliminary data.</text>
</comment>
<keyword evidence="1" id="KW-1133">Transmembrane helix</keyword>
<keyword evidence="1" id="KW-0812">Transmembrane</keyword>
<feature type="transmembrane region" description="Helical" evidence="1">
    <location>
        <begin position="94"/>
        <end position="113"/>
    </location>
</feature>
<proteinExistence type="predicted"/>
<gene>
    <name evidence="2" type="ORF">GCM10017586_00090</name>
</gene>
<protein>
    <recommendedName>
        <fullName evidence="4">DUF2637 domain-containing protein</fullName>
    </recommendedName>
</protein>
<dbReference type="EMBL" id="BSEO01000001">
    <property type="protein sequence ID" value="GLJ78327.1"/>
    <property type="molecule type" value="Genomic_DNA"/>
</dbReference>